<dbReference type="SUPFAM" id="SSF56281">
    <property type="entry name" value="Metallo-hydrolase/oxidoreductase"/>
    <property type="match status" value="1"/>
</dbReference>
<dbReference type="InterPro" id="IPR036866">
    <property type="entry name" value="RibonucZ/Hydroxyglut_hydro"/>
</dbReference>
<dbReference type="CDD" id="cd06262">
    <property type="entry name" value="metallo-hydrolase-like_MBL-fold"/>
    <property type="match status" value="1"/>
</dbReference>
<name>A0ABZ3FU07_9ACTN</name>
<evidence type="ECO:0000313" key="3">
    <source>
        <dbReference type="Proteomes" id="UP001442841"/>
    </source>
</evidence>
<dbReference type="InterPro" id="IPR051453">
    <property type="entry name" value="MBL_Glyoxalase_II"/>
</dbReference>
<dbReference type="Pfam" id="PF00753">
    <property type="entry name" value="Lactamase_B"/>
    <property type="match status" value="1"/>
</dbReference>
<keyword evidence="3" id="KW-1185">Reference proteome</keyword>
<evidence type="ECO:0000259" key="1">
    <source>
        <dbReference type="SMART" id="SM00849"/>
    </source>
</evidence>
<reference evidence="2 3" key="1">
    <citation type="submission" date="2024-04" db="EMBL/GenBank/DDBJ databases">
        <title>Isolation of an actinomycete strain from pig manure.</title>
        <authorList>
            <person name="Gong T."/>
            <person name="Yu Z."/>
            <person name="An M."/>
            <person name="Wei C."/>
            <person name="Yang W."/>
            <person name="Liu L."/>
        </authorList>
    </citation>
    <scope>NUCLEOTIDE SEQUENCE [LARGE SCALE GENOMIC DNA]</scope>
    <source>
        <strain evidence="2 3">ZF39</strain>
    </source>
</reference>
<protein>
    <submittedName>
        <fullName evidence="2">MBL fold metallo-hydrolase</fullName>
    </submittedName>
</protein>
<dbReference type="SMART" id="SM00849">
    <property type="entry name" value="Lactamase_B"/>
    <property type="match status" value="1"/>
</dbReference>
<sequence>MYHVEQDGEALELALSDTVTMTKFSVGPTNNNIYLLTDAEGTLLIDAANKPDRIEEVLGQREIATIVTTHRHPDHIKGLAEMAERSGARLICGTPDEQAIRDFTGVRNETVWTGDTVALPGGEELEVIGLVGHTPGAITLVYAAEDQPVHLFTGDSLFPGGVGKTANEENFTTLINDVETRLFDRFSDDTEFHPGHGDCSTLGAERPSLGEWRARGW</sequence>
<gene>
    <name evidence="2" type="ORF">AADG42_13400</name>
</gene>
<organism evidence="2 3">
    <name type="scientific">Ammonicoccus fulvus</name>
    <dbReference type="NCBI Taxonomy" id="3138240"/>
    <lineage>
        <taxon>Bacteria</taxon>
        <taxon>Bacillati</taxon>
        <taxon>Actinomycetota</taxon>
        <taxon>Actinomycetes</taxon>
        <taxon>Propionibacteriales</taxon>
        <taxon>Propionibacteriaceae</taxon>
        <taxon>Ammonicoccus</taxon>
    </lineage>
</organism>
<dbReference type="PANTHER" id="PTHR46233">
    <property type="entry name" value="HYDROXYACYLGLUTATHIONE HYDROLASE GLOC"/>
    <property type="match status" value="1"/>
</dbReference>
<evidence type="ECO:0000313" key="2">
    <source>
        <dbReference type="EMBL" id="XAN08253.1"/>
    </source>
</evidence>
<dbReference type="Proteomes" id="UP001442841">
    <property type="component" value="Chromosome"/>
</dbReference>
<dbReference type="EMBL" id="CP154795">
    <property type="protein sequence ID" value="XAN08253.1"/>
    <property type="molecule type" value="Genomic_DNA"/>
</dbReference>
<proteinExistence type="predicted"/>
<accession>A0ABZ3FU07</accession>
<feature type="domain" description="Metallo-beta-lactamase" evidence="1">
    <location>
        <begin position="30"/>
        <end position="196"/>
    </location>
</feature>
<dbReference type="RefSeq" id="WP_425309708.1">
    <property type="nucleotide sequence ID" value="NZ_CP154795.1"/>
</dbReference>
<dbReference type="Gene3D" id="3.60.15.10">
    <property type="entry name" value="Ribonuclease Z/Hydroxyacylglutathione hydrolase-like"/>
    <property type="match status" value="1"/>
</dbReference>
<dbReference type="PANTHER" id="PTHR46233:SF1">
    <property type="entry name" value="CONSERVED PROTEIN"/>
    <property type="match status" value="1"/>
</dbReference>
<dbReference type="InterPro" id="IPR001279">
    <property type="entry name" value="Metallo-B-lactamas"/>
</dbReference>